<dbReference type="EMBL" id="UINC01079123">
    <property type="protein sequence ID" value="SVC20828.1"/>
    <property type="molecule type" value="Genomic_DNA"/>
</dbReference>
<dbReference type="AlphaFoldDB" id="A0A382K923"/>
<accession>A0A382K923</accession>
<sequence>MKLTEVFASAIFSNLLGGVSEWL</sequence>
<feature type="non-terminal residue" evidence="1">
    <location>
        <position position="23"/>
    </location>
</feature>
<protein>
    <submittedName>
        <fullName evidence="1">Uncharacterized protein</fullName>
    </submittedName>
</protein>
<name>A0A382K923_9ZZZZ</name>
<proteinExistence type="predicted"/>
<reference evidence="1" key="1">
    <citation type="submission" date="2018-05" db="EMBL/GenBank/DDBJ databases">
        <authorList>
            <person name="Lanie J.A."/>
            <person name="Ng W.-L."/>
            <person name="Kazmierczak K.M."/>
            <person name="Andrzejewski T.M."/>
            <person name="Davidsen T.M."/>
            <person name="Wayne K.J."/>
            <person name="Tettelin H."/>
            <person name="Glass J.I."/>
            <person name="Rusch D."/>
            <person name="Podicherti R."/>
            <person name="Tsui H.-C.T."/>
            <person name="Winkler M.E."/>
        </authorList>
    </citation>
    <scope>NUCLEOTIDE SEQUENCE</scope>
</reference>
<organism evidence="1">
    <name type="scientific">marine metagenome</name>
    <dbReference type="NCBI Taxonomy" id="408172"/>
    <lineage>
        <taxon>unclassified sequences</taxon>
        <taxon>metagenomes</taxon>
        <taxon>ecological metagenomes</taxon>
    </lineage>
</organism>
<gene>
    <name evidence="1" type="ORF">METZ01_LOCUS273682</name>
</gene>
<feature type="non-terminal residue" evidence="1">
    <location>
        <position position="1"/>
    </location>
</feature>
<evidence type="ECO:0000313" key="1">
    <source>
        <dbReference type="EMBL" id="SVC20828.1"/>
    </source>
</evidence>